<keyword evidence="2" id="KW-1185">Reference proteome</keyword>
<comment type="caution">
    <text evidence="1">The sequence shown here is derived from an EMBL/GenBank/DDBJ whole genome shotgun (WGS) entry which is preliminary data.</text>
</comment>
<gene>
    <name evidence="1" type="ORF">SLS53_006164</name>
</gene>
<evidence type="ECO:0008006" key="3">
    <source>
        <dbReference type="Google" id="ProtNLM"/>
    </source>
</evidence>
<dbReference type="PANTHER" id="PTHR42057">
    <property type="entry name" value="F-BOX DOMAIN PROTEIN (AFU_ORTHOLOGUE AFUA_4G00200)"/>
    <property type="match status" value="1"/>
</dbReference>
<evidence type="ECO:0000313" key="1">
    <source>
        <dbReference type="EMBL" id="KAK7738353.1"/>
    </source>
</evidence>
<dbReference type="EMBL" id="JAJSPL020000026">
    <property type="protein sequence ID" value="KAK7738353.1"/>
    <property type="molecule type" value="Genomic_DNA"/>
</dbReference>
<dbReference type="Proteomes" id="UP001320245">
    <property type="component" value="Unassembled WGS sequence"/>
</dbReference>
<dbReference type="SUPFAM" id="SSF52047">
    <property type="entry name" value="RNI-like"/>
    <property type="match status" value="1"/>
</dbReference>
<dbReference type="Gene3D" id="3.80.10.10">
    <property type="entry name" value="Ribonuclease Inhibitor"/>
    <property type="match status" value="1"/>
</dbReference>
<accession>A0AAN9UAQ9</accession>
<dbReference type="PANTHER" id="PTHR42057:SF2">
    <property type="entry name" value="F-BOX DOMAIN PROTEIN (AFU_ORTHOLOGUE AFUA_4G00200)-RELATED"/>
    <property type="match status" value="1"/>
</dbReference>
<dbReference type="AlphaFoldDB" id="A0AAN9UAQ9"/>
<evidence type="ECO:0000313" key="2">
    <source>
        <dbReference type="Proteomes" id="UP001320245"/>
    </source>
</evidence>
<dbReference type="InterPro" id="IPR032675">
    <property type="entry name" value="LRR_dom_sf"/>
</dbReference>
<reference evidence="1 2" key="1">
    <citation type="journal article" date="2023" name="PLoS ONE">
        <title>Cytospora paraplurivora sp. nov. isolated from orchards with fruit tree decline syndrome in Ontario, Canada.</title>
        <authorList>
            <person name="Ilyukhin E."/>
            <person name="Nguyen H.D.T."/>
            <person name="Castle A.J."/>
            <person name="Ellouze W."/>
        </authorList>
    </citation>
    <scope>NUCLEOTIDE SEQUENCE [LARGE SCALE GENOMIC DNA]</scope>
    <source>
        <strain evidence="1 2">FDS-564</strain>
    </source>
</reference>
<organism evidence="1 2">
    <name type="scientific">Cytospora paraplurivora</name>
    <dbReference type="NCBI Taxonomy" id="2898453"/>
    <lineage>
        <taxon>Eukaryota</taxon>
        <taxon>Fungi</taxon>
        <taxon>Dikarya</taxon>
        <taxon>Ascomycota</taxon>
        <taxon>Pezizomycotina</taxon>
        <taxon>Sordariomycetes</taxon>
        <taxon>Sordariomycetidae</taxon>
        <taxon>Diaporthales</taxon>
        <taxon>Cytosporaceae</taxon>
        <taxon>Cytospora</taxon>
    </lineage>
</organism>
<name>A0AAN9UAQ9_9PEZI</name>
<proteinExistence type="predicted"/>
<protein>
    <recommendedName>
        <fullName evidence="3">F-box domain-containing protein</fullName>
    </recommendedName>
</protein>
<sequence length="466" mass="53268">MAAERDSLAAAEGGFNLLGLAPEIVQHIIKQAPKEDLKNIRLANKALDKNAVRELFSDVFLSPAEEQINTWVSIGQHDTIRRFPRHAVIHTQPDIEALGWGDHREIIEPEEEFEDVVAALARFPNVDSLEIGFTPECIGVRENLSWWEDGVEEVEARKEMLNLIFQSIKDRAANTDNRTIRKLTIVNLQNCPIPDFTRSDLFRDVMGQLEELHLQFTQECNRAGPDHDYTRVELQTFPGHLISDWLEPVSGNLKALSIGSAGENWGPFPGHFRPSGLSFPKLKTLALTYYTLAHDDDLNWITGIKSLETLVLTNCMIASRIRIQTENVDEWKVCTDDWEVLTGHPRMSLWPHFAYHGKWSDVFRRISSELPNLVHIRFHGGSQVEPWDKVSKEGTCGIKAFPERYVVFDNGILPTHWPEAEQDGKIHYWTEEPFPNFHKERLEEDQRSLDDLLGECRRRATGKPSG</sequence>